<dbReference type="PANTHER" id="PTHR46307:SF4">
    <property type="entry name" value="G9A, ISOFORM B"/>
    <property type="match status" value="1"/>
</dbReference>
<keyword evidence="5" id="KW-1185">Reference proteome</keyword>
<dbReference type="GO" id="GO:0000785">
    <property type="term" value="C:chromatin"/>
    <property type="evidence" value="ECO:0007669"/>
    <property type="project" value="TreeGrafter"/>
</dbReference>
<dbReference type="GO" id="GO:0046974">
    <property type="term" value="F:histone H3K9 methyltransferase activity"/>
    <property type="evidence" value="ECO:0007669"/>
    <property type="project" value="TreeGrafter"/>
</dbReference>
<dbReference type="EnsemblMetazoa" id="PPAI004354-RA">
    <property type="protein sequence ID" value="PPAI004354-PA"/>
    <property type="gene ID" value="PPAI004354"/>
</dbReference>
<evidence type="ECO:0000256" key="1">
    <source>
        <dbReference type="ARBA" id="ARBA00004613"/>
    </source>
</evidence>
<dbReference type="GO" id="GO:0005549">
    <property type="term" value="F:odorant binding"/>
    <property type="evidence" value="ECO:0007669"/>
    <property type="project" value="InterPro"/>
</dbReference>
<evidence type="ECO:0000313" key="4">
    <source>
        <dbReference type="EnsemblMetazoa" id="PPAI004354-PA"/>
    </source>
</evidence>
<dbReference type="Pfam" id="PF00856">
    <property type="entry name" value="SET"/>
    <property type="match status" value="1"/>
</dbReference>
<dbReference type="InterPro" id="IPR001214">
    <property type="entry name" value="SET_dom"/>
</dbReference>
<dbReference type="PANTHER" id="PTHR46307">
    <property type="entry name" value="G9A, ISOFORM B"/>
    <property type="match status" value="1"/>
</dbReference>
<dbReference type="EMBL" id="AJVK01028362">
    <property type="status" value="NOT_ANNOTATED_CDS"/>
    <property type="molecule type" value="Genomic_DNA"/>
</dbReference>
<dbReference type="SUPFAM" id="SSF82199">
    <property type="entry name" value="SET domain"/>
    <property type="match status" value="1"/>
</dbReference>
<dbReference type="GO" id="GO:0005576">
    <property type="term" value="C:extracellular region"/>
    <property type="evidence" value="ECO:0007669"/>
    <property type="project" value="UniProtKB-SubCell"/>
</dbReference>
<evidence type="ECO:0000256" key="2">
    <source>
        <dbReference type="ARBA" id="ARBA00022525"/>
    </source>
</evidence>
<dbReference type="SMART" id="SM00317">
    <property type="entry name" value="SET"/>
    <property type="match status" value="1"/>
</dbReference>
<dbReference type="GO" id="GO:0002039">
    <property type="term" value="F:p53 binding"/>
    <property type="evidence" value="ECO:0007669"/>
    <property type="project" value="InterPro"/>
</dbReference>
<accession>A0A1B0D9P2</accession>
<dbReference type="GO" id="GO:0000122">
    <property type="term" value="P:negative regulation of transcription by RNA polymerase II"/>
    <property type="evidence" value="ECO:0007669"/>
    <property type="project" value="TreeGrafter"/>
</dbReference>
<dbReference type="CDD" id="cd23992">
    <property type="entry name" value="PBP_GOBP"/>
    <property type="match status" value="1"/>
</dbReference>
<dbReference type="GO" id="GO:0090729">
    <property type="term" value="F:toxin activity"/>
    <property type="evidence" value="ECO:0007669"/>
    <property type="project" value="UniProtKB-KW"/>
</dbReference>
<dbReference type="PROSITE" id="PS50280">
    <property type="entry name" value="SET"/>
    <property type="match status" value="1"/>
</dbReference>
<dbReference type="EMBL" id="AJVK01028361">
    <property type="status" value="NOT_ANNOTATED_CDS"/>
    <property type="molecule type" value="Genomic_DNA"/>
</dbReference>
<organism evidence="4 5">
    <name type="scientific">Phlebotomus papatasi</name>
    <name type="common">Sandfly</name>
    <dbReference type="NCBI Taxonomy" id="29031"/>
    <lineage>
        <taxon>Eukaryota</taxon>
        <taxon>Metazoa</taxon>
        <taxon>Ecdysozoa</taxon>
        <taxon>Arthropoda</taxon>
        <taxon>Hexapoda</taxon>
        <taxon>Insecta</taxon>
        <taxon>Pterygota</taxon>
        <taxon>Neoptera</taxon>
        <taxon>Endopterygota</taxon>
        <taxon>Diptera</taxon>
        <taxon>Nematocera</taxon>
        <taxon>Psychodoidea</taxon>
        <taxon>Psychodidae</taxon>
        <taxon>Phlebotomus</taxon>
        <taxon>Phlebotomus</taxon>
    </lineage>
</organism>
<dbReference type="SUPFAM" id="SSF47565">
    <property type="entry name" value="Insect pheromone/odorant-binding proteins"/>
    <property type="match status" value="1"/>
</dbReference>
<dbReference type="VEuPathDB" id="VectorBase:PPAI004354"/>
<keyword evidence="2" id="KW-0964">Secreted</keyword>
<reference evidence="4" key="1">
    <citation type="submission" date="2022-08" db="UniProtKB">
        <authorList>
            <consortium name="EnsemblMetazoa"/>
        </authorList>
    </citation>
    <scope>IDENTIFICATION</scope>
    <source>
        <strain evidence="4">Israel</strain>
    </source>
</reference>
<dbReference type="GO" id="GO:0005634">
    <property type="term" value="C:nucleus"/>
    <property type="evidence" value="ECO:0007669"/>
    <property type="project" value="TreeGrafter"/>
</dbReference>
<dbReference type="InterPro" id="IPR043550">
    <property type="entry name" value="EHMT1/EHMT2"/>
</dbReference>
<dbReference type="Proteomes" id="UP000092462">
    <property type="component" value="Unassembled WGS sequence"/>
</dbReference>
<dbReference type="VEuPathDB" id="VectorBase:PPAPM1_006952"/>
<dbReference type="Gene3D" id="2.170.270.10">
    <property type="entry name" value="SET domain"/>
    <property type="match status" value="1"/>
</dbReference>
<proteinExistence type="predicted"/>
<dbReference type="InterPro" id="IPR046341">
    <property type="entry name" value="SET_dom_sf"/>
</dbReference>
<dbReference type="InterPro" id="IPR036728">
    <property type="entry name" value="PBP_GOBP_sf"/>
</dbReference>
<dbReference type="AlphaFoldDB" id="A0A1B0D9P2"/>
<name>A0A1B0D9P2_PHLPP</name>
<protein>
    <submittedName>
        <fullName evidence="4">Uncharacterized protein</fullName>
    </submittedName>
</protein>
<sequence>MKIIIVTVIASAMFAMSNAQVLTLGHVVSCAKEDGVTDEQLVEIEGGNFSSVTDFFGCFADCMSRKVGYLTDDGFQWDALKGGLSASFGEDKVDKLIETCGGELGSENCRYCIDANFYGNVSRFFNHSCNPNMIPIRVYFDHHDLRFPKIAFFSTRNIAPKEELTFDYGKNFWKVKQRYFNCFCSMPECRYRMKLSSPINSD</sequence>
<comment type="subcellular location">
    <subcellularLocation>
        <location evidence="1">Secreted</location>
    </subcellularLocation>
</comment>
<evidence type="ECO:0000313" key="5">
    <source>
        <dbReference type="Proteomes" id="UP000092462"/>
    </source>
</evidence>
<evidence type="ECO:0000256" key="3">
    <source>
        <dbReference type="ARBA" id="ARBA00022656"/>
    </source>
</evidence>
<keyword evidence="3" id="KW-0800">Toxin</keyword>